<sequence length="141" mass="15249">MQMTSLSAATSLRRTRSGAQYTSEPRPDTRKRARTPASSPLKHAVRTRPGRKRASTSQVVHIDETVFVSDDDDDDDDQPAENLIPIRPTTRSATKVTPAKAVPHAHPTSADINTDDGLGDEDADGEDDEDMDADGEPDPDA</sequence>
<dbReference type="HOGENOM" id="CLU_1825217_0_0_1"/>
<feature type="compositionally biased region" description="Acidic residues" evidence="1">
    <location>
        <begin position="113"/>
        <end position="141"/>
    </location>
</feature>
<feature type="compositionally biased region" description="Polar residues" evidence="1">
    <location>
        <begin position="1"/>
        <end position="23"/>
    </location>
</feature>
<dbReference type="AlphaFoldDB" id="M5G7D1"/>
<dbReference type="GeneID" id="63686940"/>
<feature type="compositionally biased region" description="Basic residues" evidence="1">
    <location>
        <begin position="43"/>
        <end position="54"/>
    </location>
</feature>
<reference evidence="2 3" key="1">
    <citation type="journal article" date="2012" name="Science">
        <title>The Paleozoic origin of enzymatic lignin decomposition reconstructed from 31 fungal genomes.</title>
        <authorList>
            <person name="Floudas D."/>
            <person name="Binder M."/>
            <person name="Riley R."/>
            <person name="Barry K."/>
            <person name="Blanchette R.A."/>
            <person name="Henrissat B."/>
            <person name="Martinez A.T."/>
            <person name="Otillar R."/>
            <person name="Spatafora J.W."/>
            <person name="Yadav J.S."/>
            <person name="Aerts A."/>
            <person name="Benoit I."/>
            <person name="Boyd A."/>
            <person name="Carlson A."/>
            <person name="Copeland A."/>
            <person name="Coutinho P.M."/>
            <person name="de Vries R.P."/>
            <person name="Ferreira P."/>
            <person name="Findley K."/>
            <person name="Foster B."/>
            <person name="Gaskell J."/>
            <person name="Glotzer D."/>
            <person name="Gorecki P."/>
            <person name="Heitman J."/>
            <person name="Hesse C."/>
            <person name="Hori C."/>
            <person name="Igarashi K."/>
            <person name="Jurgens J.A."/>
            <person name="Kallen N."/>
            <person name="Kersten P."/>
            <person name="Kohler A."/>
            <person name="Kuees U."/>
            <person name="Kumar T.K.A."/>
            <person name="Kuo A."/>
            <person name="LaButti K."/>
            <person name="Larrondo L.F."/>
            <person name="Lindquist E."/>
            <person name="Ling A."/>
            <person name="Lombard V."/>
            <person name="Lucas S."/>
            <person name="Lundell T."/>
            <person name="Martin R."/>
            <person name="McLaughlin D.J."/>
            <person name="Morgenstern I."/>
            <person name="Morin E."/>
            <person name="Murat C."/>
            <person name="Nagy L.G."/>
            <person name="Nolan M."/>
            <person name="Ohm R.A."/>
            <person name="Patyshakuliyeva A."/>
            <person name="Rokas A."/>
            <person name="Ruiz-Duenas F.J."/>
            <person name="Sabat G."/>
            <person name="Salamov A."/>
            <person name="Samejima M."/>
            <person name="Schmutz J."/>
            <person name="Slot J.C."/>
            <person name="St John F."/>
            <person name="Stenlid J."/>
            <person name="Sun H."/>
            <person name="Sun S."/>
            <person name="Syed K."/>
            <person name="Tsang A."/>
            <person name="Wiebenga A."/>
            <person name="Young D."/>
            <person name="Pisabarro A."/>
            <person name="Eastwood D.C."/>
            <person name="Martin F."/>
            <person name="Cullen D."/>
            <person name="Grigoriev I.V."/>
            <person name="Hibbett D.S."/>
        </authorList>
    </citation>
    <scope>NUCLEOTIDE SEQUENCE [LARGE SCALE GENOMIC DNA]</scope>
    <source>
        <strain evidence="2 3">DJM-731 SS1</strain>
    </source>
</reference>
<organism evidence="2 3">
    <name type="scientific">Dacryopinax primogenitus (strain DJM 731)</name>
    <name type="common">Brown rot fungus</name>
    <dbReference type="NCBI Taxonomy" id="1858805"/>
    <lineage>
        <taxon>Eukaryota</taxon>
        <taxon>Fungi</taxon>
        <taxon>Dikarya</taxon>
        <taxon>Basidiomycota</taxon>
        <taxon>Agaricomycotina</taxon>
        <taxon>Dacrymycetes</taxon>
        <taxon>Dacrymycetales</taxon>
        <taxon>Dacrymycetaceae</taxon>
        <taxon>Dacryopinax</taxon>
    </lineage>
</organism>
<dbReference type="Proteomes" id="UP000030653">
    <property type="component" value="Unassembled WGS sequence"/>
</dbReference>
<name>M5G7D1_DACPD</name>
<protein>
    <submittedName>
        <fullName evidence="2">Uncharacterized protein</fullName>
    </submittedName>
</protein>
<evidence type="ECO:0000256" key="1">
    <source>
        <dbReference type="SAM" id="MobiDB-lite"/>
    </source>
</evidence>
<keyword evidence="3" id="KW-1185">Reference proteome</keyword>
<evidence type="ECO:0000313" key="3">
    <source>
        <dbReference type="Proteomes" id="UP000030653"/>
    </source>
</evidence>
<accession>M5G7D1</accession>
<feature type="region of interest" description="Disordered" evidence="1">
    <location>
        <begin position="1"/>
        <end position="141"/>
    </location>
</feature>
<gene>
    <name evidence="2" type="ORF">DACRYDRAFT_20310</name>
</gene>
<feature type="compositionally biased region" description="Acidic residues" evidence="1">
    <location>
        <begin position="69"/>
        <end position="79"/>
    </location>
</feature>
<dbReference type="EMBL" id="JH795857">
    <property type="protein sequence ID" value="EJU04639.1"/>
    <property type="molecule type" value="Genomic_DNA"/>
</dbReference>
<dbReference type="RefSeq" id="XP_040631533.1">
    <property type="nucleotide sequence ID" value="XM_040771878.1"/>
</dbReference>
<proteinExistence type="predicted"/>
<evidence type="ECO:0000313" key="2">
    <source>
        <dbReference type="EMBL" id="EJU04639.1"/>
    </source>
</evidence>